<dbReference type="PANTHER" id="PTHR35069:SF1">
    <property type="entry name" value="CILIA- AND FLAGELLA-ASSOCIATED PROTEIN 95"/>
    <property type="match status" value="1"/>
</dbReference>
<evidence type="ECO:0000313" key="2">
    <source>
        <dbReference type="Proteomes" id="UP000664940"/>
    </source>
</evidence>
<evidence type="ECO:0000313" key="1">
    <source>
        <dbReference type="EMBL" id="KAF6123344.1"/>
    </source>
</evidence>
<gene>
    <name evidence="1" type="ORF">HJG60_001908</name>
</gene>
<organism evidence="1 2">
    <name type="scientific">Phyllostomus discolor</name>
    <name type="common">pale spear-nosed bat</name>
    <dbReference type="NCBI Taxonomy" id="89673"/>
    <lineage>
        <taxon>Eukaryota</taxon>
        <taxon>Metazoa</taxon>
        <taxon>Chordata</taxon>
        <taxon>Craniata</taxon>
        <taxon>Vertebrata</taxon>
        <taxon>Euteleostomi</taxon>
        <taxon>Mammalia</taxon>
        <taxon>Eutheria</taxon>
        <taxon>Laurasiatheria</taxon>
        <taxon>Chiroptera</taxon>
        <taxon>Yangochiroptera</taxon>
        <taxon>Phyllostomidae</taxon>
        <taxon>Phyllostominae</taxon>
        <taxon>Phyllostomus</taxon>
    </lineage>
</organism>
<reference evidence="1 2" key="1">
    <citation type="journal article" date="2020" name="Nature">
        <title>Six reference-quality genomes reveal evolution of bat adaptations.</title>
        <authorList>
            <person name="Jebb D."/>
            <person name="Huang Z."/>
            <person name="Pippel M."/>
            <person name="Hughes G.M."/>
            <person name="Lavrichenko K."/>
            <person name="Devanna P."/>
            <person name="Winkler S."/>
            <person name="Jermiin L.S."/>
            <person name="Skirmuntt E.C."/>
            <person name="Katzourakis A."/>
            <person name="Burkitt-Gray L."/>
            <person name="Ray D.A."/>
            <person name="Sullivan K.A.M."/>
            <person name="Roscito J.G."/>
            <person name="Kirilenko B.M."/>
            <person name="Davalos L.M."/>
            <person name="Corthals A.P."/>
            <person name="Power M.L."/>
            <person name="Jones G."/>
            <person name="Ransome R.D."/>
            <person name="Dechmann D.K.N."/>
            <person name="Locatelli A.G."/>
            <person name="Puechmaille S.J."/>
            <person name="Fedrigo O."/>
            <person name="Jarvis E.D."/>
            <person name="Hiller M."/>
            <person name="Vernes S.C."/>
            <person name="Myers E.W."/>
            <person name="Teeling E.C."/>
        </authorList>
    </citation>
    <scope>NUCLEOTIDE SEQUENCE [LARGE SCALE GENOMIC DNA]</scope>
    <source>
        <strain evidence="1">Bat1K_MPI-CBG_1</strain>
    </source>
</reference>
<dbReference type="PANTHER" id="PTHR35069">
    <property type="entry name" value="PROTEIN C9ORF135"/>
    <property type="match status" value="1"/>
</dbReference>
<dbReference type="AlphaFoldDB" id="A0A834B6B6"/>
<proteinExistence type="predicted"/>
<dbReference type="GO" id="GO:0005886">
    <property type="term" value="C:plasma membrane"/>
    <property type="evidence" value="ECO:0007669"/>
    <property type="project" value="TreeGrafter"/>
</dbReference>
<accession>A0A834B6B6</accession>
<sequence>MAQVLLNTKLAQIQSQALLNEETMNSGIIERDTGLPATGFGALFTTHPPDRRNMCSLTTYTEDYTPPYDYQPFGSLMLICGEVDSELASTWGLCTGPFTTSSPAVGSCAVTSPGHLLAGT</sequence>
<dbReference type="Pfam" id="PF15139">
    <property type="entry name" value="CFAP95"/>
    <property type="match status" value="1"/>
</dbReference>
<protein>
    <submittedName>
        <fullName evidence="1">Uncharacterized protein</fullName>
    </submittedName>
</protein>
<comment type="caution">
    <text evidence="1">The sequence shown here is derived from an EMBL/GenBank/DDBJ whole genome shotgun (WGS) entry which is preliminary data.</text>
</comment>
<dbReference type="Proteomes" id="UP000664940">
    <property type="component" value="Unassembled WGS sequence"/>
</dbReference>
<dbReference type="InterPro" id="IPR027905">
    <property type="entry name" value="CFAP95"/>
</dbReference>
<dbReference type="EMBL" id="JABVXQ010000002">
    <property type="protein sequence ID" value="KAF6123344.1"/>
    <property type="molecule type" value="Genomic_DNA"/>
</dbReference>
<name>A0A834B6B6_9CHIR</name>